<sequence>MLDYRYNTFLVLAEQLNYTRTAEILLMSQSTVTKHIQYLEENLQVKLFTYKGRSLSLTDKGVLLKKRLSLVSHDIEELKKDLVKTDAKKSYVIGVSRTIGEFFLPKYEYFPPNDQNGNYDILVENTTELLKLLDQKRIDFALISGPVFRPDFEIHPFYEDELVLACSPNHPMAGVEIPVHALCVDNILLREEGAGVTDCLTQYFQPYPEIIKCLKEKSRIGNINLLKSYLLNNEGTGFLYKISIEEELKSGNLQTIPLKEMTMTQEFYLVIRNDFPDKSHILKLLSIPNVK</sequence>
<comment type="similarity">
    <text evidence="1">Belongs to the LysR transcriptional regulatory family.</text>
</comment>
<accession>A0A1S6IM02</accession>
<keyword evidence="2" id="KW-0805">Transcription regulation</keyword>
<dbReference type="SUPFAM" id="SSF46785">
    <property type="entry name" value="Winged helix' DNA-binding domain"/>
    <property type="match status" value="1"/>
</dbReference>
<dbReference type="InterPro" id="IPR036390">
    <property type="entry name" value="WH_DNA-bd_sf"/>
</dbReference>
<dbReference type="InterPro" id="IPR000847">
    <property type="entry name" value="LysR_HTH_N"/>
</dbReference>
<dbReference type="GO" id="GO:0000976">
    <property type="term" value="F:transcription cis-regulatory region binding"/>
    <property type="evidence" value="ECO:0007669"/>
    <property type="project" value="TreeGrafter"/>
</dbReference>
<evidence type="ECO:0000313" key="6">
    <source>
        <dbReference type="EMBL" id="AQS52567.1"/>
    </source>
</evidence>
<organism evidence="6 7">
    <name type="scientific">Jeotgalibaca dankookensis</name>
    <dbReference type="NCBI Taxonomy" id="708126"/>
    <lineage>
        <taxon>Bacteria</taxon>
        <taxon>Bacillati</taxon>
        <taxon>Bacillota</taxon>
        <taxon>Bacilli</taxon>
        <taxon>Lactobacillales</taxon>
        <taxon>Carnobacteriaceae</taxon>
        <taxon>Jeotgalibaca</taxon>
    </lineage>
</organism>
<dbReference type="AlphaFoldDB" id="A0A1S6IM02"/>
<dbReference type="PANTHER" id="PTHR30126:SF39">
    <property type="entry name" value="HTH-TYPE TRANSCRIPTIONAL REGULATOR CYSL"/>
    <property type="match status" value="1"/>
</dbReference>
<name>A0A1S6IM02_9LACT</name>
<dbReference type="PROSITE" id="PS50931">
    <property type="entry name" value="HTH_LYSR"/>
    <property type="match status" value="1"/>
</dbReference>
<dbReference type="PANTHER" id="PTHR30126">
    <property type="entry name" value="HTH-TYPE TRANSCRIPTIONAL REGULATOR"/>
    <property type="match status" value="1"/>
</dbReference>
<evidence type="ECO:0000256" key="4">
    <source>
        <dbReference type="ARBA" id="ARBA00023163"/>
    </source>
</evidence>
<dbReference type="OrthoDB" id="9785745at2"/>
<dbReference type="SUPFAM" id="SSF53850">
    <property type="entry name" value="Periplasmic binding protein-like II"/>
    <property type="match status" value="1"/>
</dbReference>
<dbReference type="Gene3D" id="1.10.10.10">
    <property type="entry name" value="Winged helix-like DNA-binding domain superfamily/Winged helix DNA-binding domain"/>
    <property type="match status" value="1"/>
</dbReference>
<dbReference type="RefSeq" id="WP_062467921.1">
    <property type="nucleotide sequence ID" value="NZ_BBYN01000005.1"/>
</dbReference>
<dbReference type="Gene3D" id="3.40.190.10">
    <property type="entry name" value="Periplasmic binding protein-like II"/>
    <property type="match status" value="2"/>
</dbReference>
<keyword evidence="4" id="KW-0804">Transcription</keyword>
<proteinExistence type="inferred from homology"/>
<keyword evidence="3" id="KW-0238">DNA-binding</keyword>
<feature type="domain" description="HTH lysR-type" evidence="5">
    <location>
        <begin position="1"/>
        <end position="58"/>
    </location>
</feature>
<gene>
    <name evidence="6" type="primary">cysL</name>
    <name evidence="6" type="ORF">BW727_100157</name>
</gene>
<dbReference type="EMBL" id="CP019728">
    <property type="protein sequence ID" value="AQS52567.1"/>
    <property type="molecule type" value="Genomic_DNA"/>
</dbReference>
<evidence type="ECO:0000313" key="7">
    <source>
        <dbReference type="Proteomes" id="UP000188993"/>
    </source>
</evidence>
<evidence type="ECO:0000259" key="5">
    <source>
        <dbReference type="PROSITE" id="PS50931"/>
    </source>
</evidence>
<dbReference type="Pfam" id="PF03466">
    <property type="entry name" value="LysR_substrate"/>
    <property type="match status" value="1"/>
</dbReference>
<dbReference type="InterPro" id="IPR005119">
    <property type="entry name" value="LysR_subst-bd"/>
</dbReference>
<evidence type="ECO:0000256" key="2">
    <source>
        <dbReference type="ARBA" id="ARBA00023015"/>
    </source>
</evidence>
<protein>
    <submittedName>
        <fullName evidence="6">HTH-type transcriptional regulator CysL</fullName>
    </submittedName>
</protein>
<dbReference type="InterPro" id="IPR036388">
    <property type="entry name" value="WH-like_DNA-bd_sf"/>
</dbReference>
<dbReference type="STRING" id="708126.BW727_100157"/>
<dbReference type="Pfam" id="PF00126">
    <property type="entry name" value="HTH_1"/>
    <property type="match status" value="1"/>
</dbReference>
<dbReference type="GO" id="GO:0003700">
    <property type="term" value="F:DNA-binding transcription factor activity"/>
    <property type="evidence" value="ECO:0007669"/>
    <property type="project" value="InterPro"/>
</dbReference>
<keyword evidence="7" id="KW-1185">Reference proteome</keyword>
<dbReference type="KEGG" id="jda:BW727_100157"/>
<evidence type="ECO:0000256" key="3">
    <source>
        <dbReference type="ARBA" id="ARBA00023125"/>
    </source>
</evidence>
<dbReference type="Proteomes" id="UP000188993">
    <property type="component" value="Chromosome"/>
</dbReference>
<reference evidence="6 7" key="1">
    <citation type="journal article" date="2014" name="Int. J. Syst. Evol. Microbiol.">
        <title>Jeotgalibaca dankookensis gen. nov., sp. nov., a member of the family Carnobacteriaceae, isolated from seujeot (Korean traditional food).</title>
        <authorList>
            <person name="Lee D.G."/>
            <person name="Trujillo M.E."/>
            <person name="Kang H."/>
            <person name="Ahn T.Y."/>
        </authorList>
    </citation>
    <scope>NUCLEOTIDE SEQUENCE [LARGE SCALE GENOMIC DNA]</scope>
    <source>
        <strain evidence="6 7">EX-07</strain>
    </source>
</reference>
<evidence type="ECO:0000256" key="1">
    <source>
        <dbReference type="ARBA" id="ARBA00009437"/>
    </source>
</evidence>